<name>A0A7W8ZQ79_9SPHI</name>
<dbReference type="Proteomes" id="UP000537204">
    <property type="component" value="Unassembled WGS sequence"/>
</dbReference>
<evidence type="ECO:0000313" key="2">
    <source>
        <dbReference type="Proteomes" id="UP000537204"/>
    </source>
</evidence>
<dbReference type="EMBL" id="JACHCE010000007">
    <property type="protein sequence ID" value="MBB5638038.1"/>
    <property type="molecule type" value="Genomic_DNA"/>
</dbReference>
<dbReference type="PROSITE" id="PS51257">
    <property type="entry name" value="PROKAR_LIPOPROTEIN"/>
    <property type="match status" value="1"/>
</dbReference>
<dbReference type="AlphaFoldDB" id="A0A7W8ZQ79"/>
<accession>A0A7W8ZQ79</accession>
<sequence length="166" mass="19101">MKKKHTLLLLSLITLFGACKKTEDLEPPIIIDPYFIKNVNFVVIGSDDKPVMPSKKEDIVITINNQKDSEYRMVYSDLMKIPEIEALKKYGGSVISANIRPYVIYGPKPIHEFDLAMNGKKLGIIYFDCDNREETDYRTKSFKFNGVNVETDKIDGFPDLYLIRLK</sequence>
<dbReference type="RefSeq" id="WP_183883888.1">
    <property type="nucleotide sequence ID" value="NZ_JACHCD010000001.1"/>
</dbReference>
<proteinExistence type="predicted"/>
<evidence type="ECO:0000313" key="1">
    <source>
        <dbReference type="EMBL" id="MBB5638038.1"/>
    </source>
</evidence>
<organism evidence="1 2">
    <name type="scientific">Pedobacter cryoconitis</name>
    <dbReference type="NCBI Taxonomy" id="188932"/>
    <lineage>
        <taxon>Bacteria</taxon>
        <taxon>Pseudomonadati</taxon>
        <taxon>Bacteroidota</taxon>
        <taxon>Sphingobacteriia</taxon>
        <taxon>Sphingobacteriales</taxon>
        <taxon>Sphingobacteriaceae</taxon>
        <taxon>Pedobacter</taxon>
    </lineage>
</organism>
<protein>
    <recommendedName>
        <fullName evidence="3">Lipoprotein</fullName>
    </recommendedName>
</protein>
<comment type="caution">
    <text evidence="1">The sequence shown here is derived from an EMBL/GenBank/DDBJ whole genome shotgun (WGS) entry which is preliminary data.</text>
</comment>
<gene>
    <name evidence="1" type="ORF">HDE68_003964</name>
</gene>
<reference evidence="1 2" key="1">
    <citation type="submission" date="2020-08" db="EMBL/GenBank/DDBJ databases">
        <title>Genomic Encyclopedia of Type Strains, Phase IV (KMG-V): Genome sequencing to study the core and pangenomes of soil and plant-associated prokaryotes.</title>
        <authorList>
            <person name="Whitman W."/>
        </authorList>
    </citation>
    <scope>NUCLEOTIDE SEQUENCE [LARGE SCALE GENOMIC DNA]</scope>
    <source>
        <strain evidence="1 2">S3M1</strain>
    </source>
</reference>
<evidence type="ECO:0008006" key="3">
    <source>
        <dbReference type="Google" id="ProtNLM"/>
    </source>
</evidence>